<keyword evidence="2" id="KW-0472">Membrane</keyword>
<accession>A0ABP1FPB0</accession>
<keyword evidence="4" id="KW-1185">Reference proteome</keyword>
<evidence type="ECO:0000256" key="2">
    <source>
        <dbReference type="SAM" id="Phobius"/>
    </source>
</evidence>
<reference evidence="3 4" key="1">
    <citation type="submission" date="2024-06" db="EMBL/GenBank/DDBJ databases">
        <authorList>
            <person name="Kraege A."/>
            <person name="Thomma B."/>
        </authorList>
    </citation>
    <scope>NUCLEOTIDE SEQUENCE [LARGE SCALE GENOMIC DNA]</scope>
</reference>
<sequence length="173" mass="19051">MEKQGRDLESAFEAGPSSSSGQQEGHEVSFKGVGTFQVDTNEKDRLLRKERANAKVPLLPHDTWQNLKLAGVVMTAALLAVFLLWLLFSGDASEKVSSTAGMGFAHPPLNASELARTQPQNGCPEREWLPEECIGSLREKSKKVYDHCELFFQETGYSQDLLRKCGIIAGTLP</sequence>
<keyword evidence="2" id="KW-1133">Transmembrane helix</keyword>
<evidence type="ECO:0000256" key="1">
    <source>
        <dbReference type="SAM" id="MobiDB-lite"/>
    </source>
</evidence>
<organism evidence="3 4">
    <name type="scientific">Coccomyxa viridis</name>
    <dbReference type="NCBI Taxonomy" id="1274662"/>
    <lineage>
        <taxon>Eukaryota</taxon>
        <taxon>Viridiplantae</taxon>
        <taxon>Chlorophyta</taxon>
        <taxon>core chlorophytes</taxon>
        <taxon>Trebouxiophyceae</taxon>
        <taxon>Trebouxiophyceae incertae sedis</taxon>
        <taxon>Coccomyxaceae</taxon>
        <taxon>Coccomyxa</taxon>
    </lineage>
</organism>
<evidence type="ECO:0000313" key="4">
    <source>
        <dbReference type="Proteomes" id="UP001497392"/>
    </source>
</evidence>
<name>A0ABP1FPB0_9CHLO</name>
<comment type="caution">
    <text evidence="3">The sequence shown here is derived from an EMBL/GenBank/DDBJ whole genome shotgun (WGS) entry which is preliminary data.</text>
</comment>
<evidence type="ECO:0000313" key="3">
    <source>
        <dbReference type="EMBL" id="CAL5220761.1"/>
    </source>
</evidence>
<gene>
    <name evidence="3" type="primary">g2825</name>
    <name evidence="3" type="ORF">VP750_LOCUS2420</name>
</gene>
<feature type="transmembrane region" description="Helical" evidence="2">
    <location>
        <begin position="69"/>
        <end position="88"/>
    </location>
</feature>
<keyword evidence="2" id="KW-0812">Transmembrane</keyword>
<protein>
    <submittedName>
        <fullName evidence="3">G2825 protein</fullName>
    </submittedName>
</protein>
<proteinExistence type="predicted"/>
<feature type="region of interest" description="Disordered" evidence="1">
    <location>
        <begin position="1"/>
        <end position="34"/>
    </location>
</feature>
<dbReference type="Proteomes" id="UP001497392">
    <property type="component" value="Unassembled WGS sequence"/>
</dbReference>
<dbReference type="EMBL" id="CAXHTA020000004">
    <property type="protein sequence ID" value="CAL5220761.1"/>
    <property type="molecule type" value="Genomic_DNA"/>
</dbReference>